<feature type="coiled-coil region" evidence="1">
    <location>
        <begin position="158"/>
        <end position="185"/>
    </location>
</feature>
<evidence type="ECO:0000313" key="4">
    <source>
        <dbReference type="Proteomes" id="UP000317243"/>
    </source>
</evidence>
<dbReference type="RefSeq" id="WP_146512405.1">
    <property type="nucleotide sequence ID" value="NZ_SIHI01000065.1"/>
</dbReference>
<dbReference type="EMBL" id="SIHI01000065">
    <property type="protein sequence ID" value="TWT39842.1"/>
    <property type="molecule type" value="Genomic_DNA"/>
</dbReference>
<protein>
    <recommendedName>
        <fullName evidence="2">Hint domain-containing protein</fullName>
    </recommendedName>
</protein>
<evidence type="ECO:0000256" key="1">
    <source>
        <dbReference type="SAM" id="Coils"/>
    </source>
</evidence>
<proteinExistence type="predicted"/>
<dbReference type="Proteomes" id="UP000317243">
    <property type="component" value="Unassembled WGS sequence"/>
</dbReference>
<dbReference type="SUPFAM" id="SSF51294">
    <property type="entry name" value="Hedgehog/intein (Hint) domain"/>
    <property type="match status" value="1"/>
</dbReference>
<dbReference type="AlphaFoldDB" id="A0A5C5VQH6"/>
<dbReference type="InterPro" id="IPR036844">
    <property type="entry name" value="Hint_dom_sf"/>
</dbReference>
<dbReference type="Pfam" id="PF07591">
    <property type="entry name" value="PT-HINT"/>
    <property type="match status" value="1"/>
</dbReference>
<keyword evidence="1" id="KW-0175">Coiled coil</keyword>
<gene>
    <name evidence="3" type="ORF">KOR42_51210</name>
</gene>
<dbReference type="InterPro" id="IPR003587">
    <property type="entry name" value="Hint_dom_N"/>
</dbReference>
<dbReference type="OrthoDB" id="285999at2"/>
<reference evidence="3 4" key="1">
    <citation type="submission" date="2019-02" db="EMBL/GenBank/DDBJ databases">
        <title>Deep-cultivation of Planctomycetes and their phenomic and genomic characterization uncovers novel biology.</title>
        <authorList>
            <person name="Wiegand S."/>
            <person name="Jogler M."/>
            <person name="Boedeker C."/>
            <person name="Pinto D."/>
            <person name="Vollmers J."/>
            <person name="Rivas-Marin E."/>
            <person name="Kohn T."/>
            <person name="Peeters S.H."/>
            <person name="Heuer A."/>
            <person name="Rast P."/>
            <person name="Oberbeckmann S."/>
            <person name="Bunk B."/>
            <person name="Jeske O."/>
            <person name="Meyerdierks A."/>
            <person name="Storesund J.E."/>
            <person name="Kallscheuer N."/>
            <person name="Luecker S."/>
            <person name="Lage O.M."/>
            <person name="Pohl T."/>
            <person name="Merkel B.J."/>
            <person name="Hornburger P."/>
            <person name="Mueller R.-W."/>
            <person name="Bruemmer F."/>
            <person name="Labrenz M."/>
            <person name="Spormann A.M."/>
            <person name="Op Den Camp H."/>
            <person name="Overmann J."/>
            <person name="Amann R."/>
            <person name="Jetten M.S.M."/>
            <person name="Mascher T."/>
            <person name="Medema M.H."/>
            <person name="Devos D.P."/>
            <person name="Kaster A.-K."/>
            <person name="Ovreas L."/>
            <person name="Rohde M."/>
            <person name="Galperin M.Y."/>
            <person name="Jogler C."/>
        </authorList>
    </citation>
    <scope>NUCLEOTIDE SEQUENCE [LARGE SCALE GENOMIC DNA]</scope>
    <source>
        <strain evidence="3 4">KOR42</strain>
    </source>
</reference>
<evidence type="ECO:0000259" key="2">
    <source>
        <dbReference type="SMART" id="SM00306"/>
    </source>
</evidence>
<feature type="domain" description="Hint" evidence="2">
    <location>
        <begin position="476"/>
        <end position="570"/>
    </location>
</feature>
<evidence type="ECO:0000313" key="3">
    <source>
        <dbReference type="EMBL" id="TWT39842.1"/>
    </source>
</evidence>
<keyword evidence="4" id="KW-1185">Reference proteome</keyword>
<comment type="caution">
    <text evidence="3">The sequence shown here is derived from an EMBL/GenBank/DDBJ whole genome shotgun (WGS) entry which is preliminary data.</text>
</comment>
<name>A0A5C5VQH6_9PLAN</name>
<dbReference type="SMART" id="SM00306">
    <property type="entry name" value="HintN"/>
    <property type="match status" value="1"/>
</dbReference>
<organism evidence="3 4">
    <name type="scientific">Thalassoglobus neptunius</name>
    <dbReference type="NCBI Taxonomy" id="1938619"/>
    <lineage>
        <taxon>Bacteria</taxon>
        <taxon>Pseudomonadati</taxon>
        <taxon>Planctomycetota</taxon>
        <taxon>Planctomycetia</taxon>
        <taxon>Planctomycetales</taxon>
        <taxon>Planctomycetaceae</taxon>
        <taxon>Thalassoglobus</taxon>
    </lineage>
</organism>
<accession>A0A5C5VQH6</accession>
<dbReference type="Gene3D" id="2.170.16.10">
    <property type="entry name" value="Hedgehog/Intein (Hint) domain"/>
    <property type="match status" value="1"/>
</dbReference>
<sequence>MSVRHWNTFILLGIVASLAGLNSLSRLSAEEVVTEITTEQTERDPFLSEFLESHPDHPLNKWISGDVWTGNDWMPFHRVVEQDDRWNRLYRYREERSKLEDNFRDHLFLADGCREHGLYAEERAHLVRALLIDYSFHEAHERLGHIYRNGTWISPEQVRRMSNEAARTEENLAEWEIEIDRLSTLISHCAPGSKAEKKWIAELNTIRTPDAIPALERNFASKGAREAKIFQDWLGTIDSYRACEALARQAVLSNSAEFRTQAAKLLRNRRLETYVPYLLGGMTSTTTRYQFYDPDLGTIGGINPLNTVTRVVTVDSSNTRVTTNREVRVVEGDNLTYGYGTNFFFWGPVFRRDEVPVLFDIAKMNIGSAILMNYGQAAIETKQDVRDARIIRTLASATQIEDAADWDTPEDWFDWWNQYQELQLSDAKLQLNDSYNDGTWYVENRRGRAQRVDQFGVTFWSPPPILRMLTPVWRTTSCLVQGTLVETERGPLAIDQIAVGDQVLSQDIETGEITFKPVLHCSIIEETETIEIATSRETIRCSLGHPFWVSGLGWRLAKELEPGMSFVTLSGETREITSITPAENAPVYNLIVADFSTNFVGEDLILTHGLGERRPTDMVYPGVMRKFE</sequence>